<evidence type="ECO:0000259" key="2">
    <source>
        <dbReference type="PROSITE" id="PS50879"/>
    </source>
</evidence>
<sequence length="549" mass="59452">MTITEHTQLVRRFADDFTALQEAVLARTNGICAPETAAALDHASLTGPITVVLAHADVLARGAVRRAELSAQLPERLRRLRAHARTVRRARSQAEARYKEQRARRVTGRSRPVDALESRVARRASPAAFAEALRRELRDRGLPDGTPQAPESDLARWAWERKAADGELPAPVRDLRDCDDDAFVQALLRDAREEENPYLPHDAVVERWSRHARTALAWGRYAIGRAERDALACSPATRRTRLDALDDAYQDTAVLAARSREALLRATDLHDRMRACTTTGPVAELIAQCRAAAVARFADAEPEVWHRVRELTAEHRAHCPEQADGCPHCHRALAAVLAGARPAGTGEDTGTDEDGDGEHPTATAPADVDRYALLADLPDTAVVAVADAAVGDESALCGYGWAAEDGTTGHGDSLASSSGEAEVIGICAAALSLLEHHEDAPVVLLCDSTEAVDAVDTALRSADPATAHRTLLFPESRQLLDRLVRHRHRVQVRWLKGHIGHDLNETADAFARLALRRTGGRIPPSAVRKEEARILRSLGSGAGPLSIAA</sequence>
<dbReference type="Gene3D" id="3.30.420.10">
    <property type="entry name" value="Ribonuclease H-like superfamily/Ribonuclease H"/>
    <property type="match status" value="1"/>
</dbReference>
<evidence type="ECO:0000313" key="4">
    <source>
        <dbReference type="Proteomes" id="UP001500460"/>
    </source>
</evidence>
<evidence type="ECO:0000256" key="1">
    <source>
        <dbReference type="SAM" id="MobiDB-lite"/>
    </source>
</evidence>
<organism evidence="3 4">
    <name type="scientific">Streptomyces glaucus</name>
    <dbReference type="NCBI Taxonomy" id="284029"/>
    <lineage>
        <taxon>Bacteria</taxon>
        <taxon>Bacillati</taxon>
        <taxon>Actinomycetota</taxon>
        <taxon>Actinomycetes</taxon>
        <taxon>Kitasatosporales</taxon>
        <taxon>Streptomycetaceae</taxon>
        <taxon>Streptomyces</taxon>
    </lineage>
</organism>
<keyword evidence="4" id="KW-1185">Reference proteome</keyword>
<gene>
    <name evidence="3" type="ORF">GCM10010421_07460</name>
</gene>
<dbReference type="SUPFAM" id="SSF53098">
    <property type="entry name" value="Ribonuclease H-like"/>
    <property type="match status" value="1"/>
</dbReference>
<protein>
    <recommendedName>
        <fullName evidence="2">RNase H type-1 domain-containing protein</fullName>
    </recommendedName>
</protein>
<dbReference type="InterPro" id="IPR012337">
    <property type="entry name" value="RNaseH-like_sf"/>
</dbReference>
<dbReference type="Proteomes" id="UP001500460">
    <property type="component" value="Unassembled WGS sequence"/>
</dbReference>
<reference evidence="4" key="1">
    <citation type="journal article" date="2019" name="Int. J. Syst. Evol. Microbiol.">
        <title>The Global Catalogue of Microorganisms (GCM) 10K type strain sequencing project: providing services to taxonomists for standard genome sequencing and annotation.</title>
        <authorList>
            <consortium name="The Broad Institute Genomics Platform"/>
            <consortium name="The Broad Institute Genome Sequencing Center for Infectious Disease"/>
            <person name="Wu L."/>
            <person name="Ma J."/>
        </authorList>
    </citation>
    <scope>NUCLEOTIDE SEQUENCE [LARGE SCALE GENOMIC DNA]</scope>
    <source>
        <strain evidence="4">JCM 6922</strain>
    </source>
</reference>
<dbReference type="Pfam" id="PF00075">
    <property type="entry name" value="RNase_H"/>
    <property type="match status" value="1"/>
</dbReference>
<dbReference type="InterPro" id="IPR036397">
    <property type="entry name" value="RNaseH_sf"/>
</dbReference>
<dbReference type="RefSeq" id="WP_344599885.1">
    <property type="nucleotide sequence ID" value="NZ_BAAATK010000003.1"/>
</dbReference>
<name>A0ABP5WAR7_9ACTN</name>
<feature type="compositionally biased region" description="Basic and acidic residues" evidence="1">
    <location>
        <begin position="92"/>
        <end position="103"/>
    </location>
</feature>
<dbReference type="PROSITE" id="PS50879">
    <property type="entry name" value="RNASE_H_1"/>
    <property type="match status" value="1"/>
</dbReference>
<feature type="domain" description="RNase H type-1" evidence="2">
    <location>
        <begin position="378"/>
        <end position="516"/>
    </location>
</feature>
<dbReference type="InterPro" id="IPR002156">
    <property type="entry name" value="RNaseH_domain"/>
</dbReference>
<dbReference type="EMBL" id="BAAATK010000003">
    <property type="protein sequence ID" value="GAA2423647.1"/>
    <property type="molecule type" value="Genomic_DNA"/>
</dbReference>
<evidence type="ECO:0000313" key="3">
    <source>
        <dbReference type="EMBL" id="GAA2423647.1"/>
    </source>
</evidence>
<feature type="region of interest" description="Disordered" evidence="1">
    <location>
        <begin position="341"/>
        <end position="365"/>
    </location>
</feature>
<accession>A0ABP5WAR7</accession>
<feature type="region of interest" description="Disordered" evidence="1">
    <location>
        <begin position="90"/>
        <end position="111"/>
    </location>
</feature>
<proteinExistence type="predicted"/>
<comment type="caution">
    <text evidence="3">The sequence shown here is derived from an EMBL/GenBank/DDBJ whole genome shotgun (WGS) entry which is preliminary data.</text>
</comment>